<evidence type="ECO:0000313" key="1">
    <source>
        <dbReference type="EMBL" id="KAH8006835.1"/>
    </source>
</evidence>
<proteinExistence type="predicted"/>
<gene>
    <name evidence="1" type="ORF">K3G42_014295</name>
</gene>
<keyword evidence="2" id="KW-1185">Reference proteome</keyword>
<protein>
    <submittedName>
        <fullName evidence="1">Uncharacterized protein</fullName>
    </submittedName>
</protein>
<sequence length="73" mass="8610">MMARQPIRAVICTAFLGDAETRELRSRQKMRDYLAMCECHRATKLHQKDFLKWEDILLAKEANDMINLDTPEK</sequence>
<comment type="caution">
    <text evidence="1">The sequence shown here is derived from an EMBL/GenBank/DDBJ whole genome shotgun (WGS) entry which is preliminary data.</text>
</comment>
<dbReference type="Proteomes" id="UP000827872">
    <property type="component" value="Linkage Group LG06"/>
</dbReference>
<accession>A0ACB8FNH0</accession>
<evidence type="ECO:0000313" key="2">
    <source>
        <dbReference type="Proteomes" id="UP000827872"/>
    </source>
</evidence>
<organism evidence="1 2">
    <name type="scientific">Sphaerodactylus townsendi</name>
    <dbReference type="NCBI Taxonomy" id="933632"/>
    <lineage>
        <taxon>Eukaryota</taxon>
        <taxon>Metazoa</taxon>
        <taxon>Chordata</taxon>
        <taxon>Craniata</taxon>
        <taxon>Vertebrata</taxon>
        <taxon>Euteleostomi</taxon>
        <taxon>Lepidosauria</taxon>
        <taxon>Squamata</taxon>
        <taxon>Bifurcata</taxon>
        <taxon>Gekkota</taxon>
        <taxon>Sphaerodactylidae</taxon>
        <taxon>Sphaerodactylus</taxon>
    </lineage>
</organism>
<reference evidence="1" key="1">
    <citation type="submission" date="2021-08" db="EMBL/GenBank/DDBJ databases">
        <title>The first chromosome-level gecko genome reveals the dynamic sex chromosomes of Neotropical dwarf geckos (Sphaerodactylidae: Sphaerodactylus).</title>
        <authorList>
            <person name="Pinto B.J."/>
            <person name="Keating S.E."/>
            <person name="Gamble T."/>
        </authorList>
    </citation>
    <scope>NUCLEOTIDE SEQUENCE</scope>
    <source>
        <strain evidence="1">TG3544</strain>
    </source>
</reference>
<dbReference type="EMBL" id="CM037619">
    <property type="protein sequence ID" value="KAH8006835.1"/>
    <property type="molecule type" value="Genomic_DNA"/>
</dbReference>
<name>A0ACB8FNH0_9SAUR</name>